<evidence type="ECO:0000313" key="2">
    <source>
        <dbReference type="EMBL" id="QIO08725.1"/>
    </source>
</evidence>
<feature type="transmembrane region" description="Helical" evidence="1">
    <location>
        <begin position="36"/>
        <end position="58"/>
    </location>
</feature>
<evidence type="ECO:0000256" key="1">
    <source>
        <dbReference type="SAM" id="Phobius"/>
    </source>
</evidence>
<accession>A0A6G8S3K9</accession>
<sequence length="83" mass="9325">MLYHQYHCACCEKAVSSSEKSCSNCGSQNIRTPYGFWLFCIFACLIVAIAFKVGHVYLQAEQEVPAQQGFLDALHKTNKNMDS</sequence>
<gene>
    <name evidence="2" type="ORF">G8D99_06625</name>
</gene>
<keyword evidence="3" id="KW-1185">Reference proteome</keyword>
<evidence type="ECO:0000313" key="3">
    <source>
        <dbReference type="Proteomes" id="UP000501939"/>
    </source>
</evidence>
<dbReference type="EMBL" id="CP049916">
    <property type="protein sequence ID" value="QIO08725.1"/>
    <property type="molecule type" value="Genomic_DNA"/>
</dbReference>
<keyword evidence="1" id="KW-1133">Transmembrane helix</keyword>
<dbReference type="KEGG" id="alj:G8D99_06625"/>
<keyword evidence="1" id="KW-0812">Transmembrane</keyword>
<proteinExistence type="predicted"/>
<dbReference type="AlphaFoldDB" id="A0A6G8S3K9"/>
<name>A0A6G8S3K9_9GAMM</name>
<protein>
    <submittedName>
        <fullName evidence="2">Uncharacterized protein</fullName>
    </submittedName>
</protein>
<keyword evidence="1" id="KW-0472">Membrane</keyword>
<reference evidence="2 3" key="1">
    <citation type="submission" date="2020-03" db="EMBL/GenBank/DDBJ databases">
        <authorList>
            <person name="Zhu W."/>
        </authorList>
    </citation>
    <scope>NUCLEOTIDE SEQUENCE [LARGE SCALE GENOMIC DNA]</scope>
    <source>
        <strain evidence="2 3">185</strain>
    </source>
</reference>
<dbReference type="Proteomes" id="UP000501939">
    <property type="component" value="Chromosome"/>
</dbReference>
<organism evidence="2 3">
    <name type="scientific">Acinetobacter lanii</name>
    <dbReference type="NCBI Taxonomy" id="2715163"/>
    <lineage>
        <taxon>Bacteria</taxon>
        <taxon>Pseudomonadati</taxon>
        <taxon>Pseudomonadota</taxon>
        <taxon>Gammaproteobacteria</taxon>
        <taxon>Moraxellales</taxon>
        <taxon>Moraxellaceae</taxon>
        <taxon>Acinetobacter</taxon>
    </lineage>
</organism>